<dbReference type="EMBL" id="CAFBMR010000010">
    <property type="protein sequence ID" value="CAB4906357.1"/>
    <property type="molecule type" value="Genomic_DNA"/>
</dbReference>
<proteinExistence type="predicted"/>
<reference evidence="1" key="1">
    <citation type="submission" date="2020-05" db="EMBL/GenBank/DDBJ databases">
        <authorList>
            <person name="Chiriac C."/>
            <person name="Salcher M."/>
            <person name="Ghai R."/>
            <person name="Kavagutti S V."/>
        </authorList>
    </citation>
    <scope>NUCLEOTIDE SEQUENCE</scope>
</reference>
<evidence type="ECO:0000313" key="1">
    <source>
        <dbReference type="EMBL" id="CAB4906357.1"/>
    </source>
</evidence>
<gene>
    <name evidence="1" type="ORF">UFOPK3610_00449</name>
</gene>
<sequence>MKDDTVIVSLNQQQLELLDRTIDRFPGSDHEALMVMAFKEFCAEQADLSGDADDQG</sequence>
<organism evidence="1">
    <name type="scientific">freshwater metagenome</name>
    <dbReference type="NCBI Taxonomy" id="449393"/>
    <lineage>
        <taxon>unclassified sequences</taxon>
        <taxon>metagenomes</taxon>
        <taxon>ecological metagenomes</taxon>
    </lineage>
</organism>
<dbReference type="AlphaFoldDB" id="A0A6J7GDN7"/>
<name>A0A6J7GDN7_9ZZZZ</name>
<protein>
    <submittedName>
        <fullName evidence="1">Unannotated protein</fullName>
    </submittedName>
</protein>
<accession>A0A6J7GDN7</accession>